<protein>
    <submittedName>
        <fullName evidence="3">Uncharacterized protein</fullName>
    </submittedName>
</protein>
<keyword evidence="2" id="KW-1133">Transmembrane helix</keyword>
<feature type="transmembrane region" description="Helical" evidence="2">
    <location>
        <begin position="6"/>
        <end position="25"/>
    </location>
</feature>
<keyword evidence="2" id="KW-0472">Membrane</keyword>
<dbReference type="PATRIC" id="fig|1423779.3.peg.751"/>
<dbReference type="Proteomes" id="UP000050973">
    <property type="component" value="Unassembled WGS sequence"/>
</dbReference>
<evidence type="ECO:0000313" key="3">
    <source>
        <dbReference type="EMBL" id="KRM16634.1"/>
    </source>
</evidence>
<comment type="caution">
    <text evidence="3">The sequence shown here is derived from an EMBL/GenBank/DDBJ whole genome shotgun (WGS) entry which is preliminary data.</text>
</comment>
<feature type="transmembrane region" description="Helical" evidence="2">
    <location>
        <begin position="32"/>
        <end position="53"/>
    </location>
</feature>
<organism evidence="3 4">
    <name type="scientific">Limosilactobacillus oris DSM 4864</name>
    <dbReference type="NCBI Taxonomy" id="1423779"/>
    <lineage>
        <taxon>Bacteria</taxon>
        <taxon>Bacillati</taxon>
        <taxon>Bacillota</taxon>
        <taxon>Bacilli</taxon>
        <taxon>Lactobacillales</taxon>
        <taxon>Lactobacillaceae</taxon>
        <taxon>Limosilactobacillus</taxon>
    </lineage>
</organism>
<name>A0A0R1WEZ9_9LACO</name>
<proteinExistence type="predicted"/>
<evidence type="ECO:0000256" key="1">
    <source>
        <dbReference type="SAM" id="MobiDB-lite"/>
    </source>
</evidence>
<dbReference type="AlphaFoldDB" id="A0A0R1WEZ9"/>
<gene>
    <name evidence="3" type="ORF">FC49_GL000737</name>
</gene>
<feature type="region of interest" description="Disordered" evidence="1">
    <location>
        <begin position="121"/>
        <end position="161"/>
    </location>
</feature>
<evidence type="ECO:0000313" key="4">
    <source>
        <dbReference type="Proteomes" id="UP000050973"/>
    </source>
</evidence>
<sequence length="161" mass="17540">MELNSLTLILLAAVIVCTIATYLVYKQQGKSNFVYGVAIVTAIVFVLFCGVGLTTHHKNSKYINAYNDICKHAKALNDIANNGYSAASKEDKDHGVGHHFDAMKKDLSVMKENNTGKYNLISKAESKRDKASEPFEDGEMPVSFGSSAGSLDDPSLFKTVQ</sequence>
<accession>A0A0R1WEZ9</accession>
<evidence type="ECO:0000256" key="2">
    <source>
        <dbReference type="SAM" id="Phobius"/>
    </source>
</evidence>
<dbReference type="EMBL" id="AZGE01000002">
    <property type="protein sequence ID" value="KRM16634.1"/>
    <property type="molecule type" value="Genomic_DNA"/>
</dbReference>
<keyword evidence="2" id="KW-0812">Transmembrane</keyword>
<feature type="compositionally biased region" description="Basic and acidic residues" evidence="1">
    <location>
        <begin position="124"/>
        <end position="133"/>
    </location>
</feature>
<dbReference type="RefSeq" id="WP_056983913.1">
    <property type="nucleotide sequence ID" value="NZ_AZGE01000002.1"/>
</dbReference>
<reference evidence="3 4" key="1">
    <citation type="journal article" date="2015" name="Genome Announc.">
        <title>Expanding the biotechnology potential of lactobacilli through comparative genomics of 213 strains and associated genera.</title>
        <authorList>
            <person name="Sun Z."/>
            <person name="Harris H.M."/>
            <person name="McCann A."/>
            <person name="Guo C."/>
            <person name="Argimon S."/>
            <person name="Zhang W."/>
            <person name="Yang X."/>
            <person name="Jeffery I.B."/>
            <person name="Cooney J.C."/>
            <person name="Kagawa T.F."/>
            <person name="Liu W."/>
            <person name="Song Y."/>
            <person name="Salvetti E."/>
            <person name="Wrobel A."/>
            <person name="Rasinkangas P."/>
            <person name="Parkhill J."/>
            <person name="Rea M.C."/>
            <person name="O'Sullivan O."/>
            <person name="Ritari J."/>
            <person name="Douillard F.P."/>
            <person name="Paul Ross R."/>
            <person name="Yang R."/>
            <person name="Briner A.E."/>
            <person name="Felis G.E."/>
            <person name="de Vos W.M."/>
            <person name="Barrangou R."/>
            <person name="Klaenhammer T.R."/>
            <person name="Caufield P.W."/>
            <person name="Cui Y."/>
            <person name="Zhang H."/>
            <person name="O'Toole P.W."/>
        </authorList>
    </citation>
    <scope>NUCLEOTIDE SEQUENCE [LARGE SCALE GENOMIC DNA]</scope>
    <source>
        <strain evidence="3 4">DSM 4864</strain>
    </source>
</reference>